<name>A0A5K3EUE7_MESCO</name>
<sequence>MERLYKGKIARLDEEIKFLRTTNRIQNEVEIHQAISKSLPNIPLPNDTQVSQIAVAQLEREQIDLIRLALHLRNQVKSLSKENAELASKLVECIEISEKSKQQVTSAELARDAALEEAELAKVRFTEALRDHEAKQREVLKKALNQSDTRLEVIKAALLLAEKNAAEASAKIDHLEEKLAEITMKLHKVEEENKVLKGVNAKLEEESKERVAAASLKSNQALNKLAHFQEQASIDEDELKATIQLLKSQLRDALERAEKAETAALIANEAQVRLLSQTTSLEQKLRITERDLASATQQHESEMNNAINLAQNRETELKATIDDIRQAHEMQIEKATGLLNQYRSLFQRMREECQHNVEVFDSTLTQLDKRHQLLQTEAKIAREAAAVNEAERDRLHKETAEHLLQTDQLAKRVALLEHSVSTKNNQIIQLNGKQRSLIKDAKVLFKEIKCLQDQLFRCSQTNGTKLSDCGLNVSYEVQEALARIEEIAN</sequence>
<keyword evidence="1" id="KW-0175">Coiled coil</keyword>
<dbReference type="GO" id="GO:0005813">
    <property type="term" value="C:centrosome"/>
    <property type="evidence" value="ECO:0007669"/>
    <property type="project" value="InterPro"/>
</dbReference>
<dbReference type="GO" id="GO:0030010">
    <property type="term" value="P:establishment of cell polarity"/>
    <property type="evidence" value="ECO:0007669"/>
    <property type="project" value="TreeGrafter"/>
</dbReference>
<evidence type="ECO:0000256" key="1">
    <source>
        <dbReference type="SAM" id="Coils"/>
    </source>
</evidence>
<dbReference type="GO" id="GO:0035148">
    <property type="term" value="P:tube formation"/>
    <property type="evidence" value="ECO:0007669"/>
    <property type="project" value="TreeGrafter"/>
</dbReference>
<evidence type="ECO:0000313" key="2">
    <source>
        <dbReference type="WBParaSite" id="MCU_003127-RB"/>
    </source>
</evidence>
<dbReference type="GO" id="GO:0005814">
    <property type="term" value="C:centriole"/>
    <property type="evidence" value="ECO:0007669"/>
    <property type="project" value="TreeGrafter"/>
</dbReference>
<dbReference type="GO" id="GO:0007098">
    <property type="term" value="P:centrosome cycle"/>
    <property type="evidence" value="ECO:0007669"/>
    <property type="project" value="InterPro"/>
</dbReference>
<dbReference type="WBParaSite" id="MCU_003127-RB">
    <property type="protein sequence ID" value="MCU_003127-RB"/>
    <property type="gene ID" value="MCU_003127"/>
</dbReference>
<proteinExistence type="predicted"/>
<dbReference type="PANTHER" id="PTHR34343:SF1">
    <property type="entry name" value="SEROLOGICALLY DEFINED COLON CANCER ANTIGEN 8"/>
    <property type="match status" value="1"/>
</dbReference>
<protein>
    <submittedName>
        <fullName evidence="2">HMMR_C domain-containing protein</fullName>
    </submittedName>
</protein>
<organism evidence="2">
    <name type="scientific">Mesocestoides corti</name>
    <name type="common">Flatworm</name>
    <dbReference type="NCBI Taxonomy" id="53468"/>
    <lineage>
        <taxon>Eukaryota</taxon>
        <taxon>Metazoa</taxon>
        <taxon>Spiralia</taxon>
        <taxon>Lophotrochozoa</taxon>
        <taxon>Platyhelminthes</taxon>
        <taxon>Cestoda</taxon>
        <taxon>Eucestoda</taxon>
        <taxon>Cyclophyllidea</taxon>
        <taxon>Mesocestoididae</taxon>
        <taxon>Mesocestoides</taxon>
    </lineage>
</organism>
<dbReference type="InterPro" id="IPR031887">
    <property type="entry name" value="SDCCAG8"/>
</dbReference>
<dbReference type="PANTHER" id="PTHR34343">
    <property type="entry name" value="SEROLOGICALLY DEFINED COLON CANCER ANTIGEN 8"/>
    <property type="match status" value="1"/>
</dbReference>
<feature type="coiled-coil region" evidence="1">
    <location>
        <begin position="236"/>
        <end position="393"/>
    </location>
</feature>
<accession>A0A5K3EUE7</accession>
<dbReference type="AlphaFoldDB" id="A0A5K3EUE7"/>
<feature type="coiled-coil region" evidence="1">
    <location>
        <begin position="115"/>
        <end position="209"/>
    </location>
</feature>
<dbReference type="GO" id="GO:0001764">
    <property type="term" value="P:neuron migration"/>
    <property type="evidence" value="ECO:0007669"/>
    <property type="project" value="TreeGrafter"/>
</dbReference>
<reference evidence="2" key="1">
    <citation type="submission" date="2019-11" db="UniProtKB">
        <authorList>
            <consortium name="WormBaseParasite"/>
        </authorList>
    </citation>
    <scope>IDENTIFICATION</scope>
</reference>